<accession>A0A0F7TSI9</accession>
<name>A0A0F7TSI9_PENBI</name>
<dbReference type="Pfam" id="PF24476">
    <property type="entry name" value="DUF7580"/>
    <property type="match status" value="1"/>
</dbReference>
<dbReference type="PANTHER" id="PTHR35186">
    <property type="entry name" value="ANK_REP_REGION DOMAIN-CONTAINING PROTEIN"/>
    <property type="match status" value="1"/>
</dbReference>
<keyword evidence="5" id="KW-1185">Reference proteome</keyword>
<feature type="region of interest" description="Disordered" evidence="1">
    <location>
        <begin position="172"/>
        <end position="191"/>
    </location>
</feature>
<dbReference type="EMBL" id="CDHK01000006">
    <property type="protein sequence ID" value="CEJ58395.1"/>
    <property type="molecule type" value="Genomic_DNA"/>
</dbReference>
<dbReference type="InterPro" id="IPR056002">
    <property type="entry name" value="DUF7580"/>
</dbReference>
<proteinExistence type="predicted"/>
<evidence type="ECO:0000313" key="4">
    <source>
        <dbReference type="EMBL" id="CEJ58395.1"/>
    </source>
</evidence>
<reference evidence="5" key="1">
    <citation type="journal article" date="2015" name="Genome Announc.">
        <title>Draft genome sequence of the fungus Penicillium brasilianum MG11.</title>
        <authorList>
            <person name="Horn F."/>
            <person name="Linde J."/>
            <person name="Mattern D.J."/>
            <person name="Walther G."/>
            <person name="Guthke R."/>
            <person name="Brakhage A.A."/>
            <person name="Valiante V."/>
        </authorList>
    </citation>
    <scope>NUCLEOTIDE SEQUENCE [LARGE SCALE GENOMIC DNA]</scope>
    <source>
        <strain evidence="5">MG11</strain>
    </source>
</reference>
<evidence type="ECO:0000259" key="3">
    <source>
        <dbReference type="Pfam" id="PF24476"/>
    </source>
</evidence>
<dbReference type="AlphaFoldDB" id="A0A0F7TSI9"/>
<dbReference type="PANTHER" id="PTHR35186:SF4">
    <property type="entry name" value="PRION-INHIBITION AND PROPAGATION HELO DOMAIN-CONTAINING PROTEIN"/>
    <property type="match status" value="1"/>
</dbReference>
<sequence>MATGFEIAGLALAIFPILIEGIKSYANEKDAVSDILNYQRLLIRIARDLDRERTIFHNSCQRFMEDIAAHCGVGEDEVSGMVQNPKDPRWTRGPLLREDVFQQASVKQYLDAVEDIHEELSRVKELIGIQSGSEQVMTRRRLWKKLILVLKKDSITDHLARAEKLNAFLARQTEQNQPTATNRHASRRSTKHYKRIRSHAIDLYNILKTQFPAHPACKCALQPHHVNMRLEFRSAQSTANGLYFHTIFTSETAFNSSSNWREIESEPWGTSSPDLCQDTTHSAQVQFVVAPPASLQGSTASINEPEISNLCAVITGPASKDWLGRIASQKGQQHRIRAMDHQKRLPAFDTIKTVSLGEVLGDGLFGEEQRLRLALKLASSVMQLHTTDWLTDYWSKSDISFLRSSYGVIDFDNPLIGRTFGNPSFSMTNLSQNLSRPMLHAFVPCLFSLGIILLELRYRTLFKDLKTEHERTMIPEISDLATARRLASDMVGSPNYKNAVLRCIVGLDAAYQSLTEVKFQDEVEDKIVFLLAEDLKTYCAKGSVEACL</sequence>
<organism evidence="4 5">
    <name type="scientific">Penicillium brasilianum</name>
    <dbReference type="NCBI Taxonomy" id="104259"/>
    <lineage>
        <taxon>Eukaryota</taxon>
        <taxon>Fungi</taxon>
        <taxon>Dikarya</taxon>
        <taxon>Ascomycota</taxon>
        <taxon>Pezizomycotina</taxon>
        <taxon>Eurotiomycetes</taxon>
        <taxon>Eurotiomycetidae</taxon>
        <taxon>Eurotiales</taxon>
        <taxon>Aspergillaceae</taxon>
        <taxon>Penicillium</taxon>
    </lineage>
</organism>
<dbReference type="OrthoDB" id="3565018at2759"/>
<gene>
    <name evidence="4" type="ORF">PMG11_07052</name>
</gene>
<feature type="domain" description="DUF7580" evidence="3">
    <location>
        <begin position="192"/>
        <end position="536"/>
    </location>
</feature>
<evidence type="ECO:0000313" key="5">
    <source>
        <dbReference type="Proteomes" id="UP000042958"/>
    </source>
</evidence>
<evidence type="ECO:0000256" key="2">
    <source>
        <dbReference type="SAM" id="SignalP"/>
    </source>
</evidence>
<dbReference type="Proteomes" id="UP000042958">
    <property type="component" value="Unassembled WGS sequence"/>
</dbReference>
<evidence type="ECO:0000256" key="1">
    <source>
        <dbReference type="SAM" id="MobiDB-lite"/>
    </source>
</evidence>
<feature type="chain" id="PRO_5002522978" description="DUF7580 domain-containing protein" evidence="2">
    <location>
        <begin position="22"/>
        <end position="548"/>
    </location>
</feature>
<dbReference type="STRING" id="104259.A0A0F7TSI9"/>
<keyword evidence="2" id="KW-0732">Signal</keyword>
<protein>
    <recommendedName>
        <fullName evidence="3">DUF7580 domain-containing protein</fullName>
    </recommendedName>
</protein>
<feature type="signal peptide" evidence="2">
    <location>
        <begin position="1"/>
        <end position="21"/>
    </location>
</feature>
<feature type="compositionally biased region" description="Polar residues" evidence="1">
    <location>
        <begin position="172"/>
        <end position="183"/>
    </location>
</feature>